<keyword evidence="6 7" id="KW-0472">Membrane</keyword>
<dbReference type="InterPro" id="IPR039428">
    <property type="entry name" value="NUOK/Mnh_C1-like"/>
</dbReference>
<name>A0A2V2LJT8_9RHOB</name>
<dbReference type="Pfam" id="PF00420">
    <property type="entry name" value="Oxidored_q2"/>
    <property type="match status" value="1"/>
</dbReference>
<dbReference type="PANTHER" id="PTHR34583:SF2">
    <property type="entry name" value="ANTIPORTER SUBUNIT MNHC2-RELATED"/>
    <property type="match status" value="1"/>
</dbReference>
<dbReference type="EMBL" id="QGKU01000004">
    <property type="protein sequence ID" value="PWR04351.1"/>
    <property type="molecule type" value="Genomic_DNA"/>
</dbReference>
<feature type="transmembrane region" description="Helical" evidence="7">
    <location>
        <begin position="6"/>
        <end position="22"/>
    </location>
</feature>
<reference evidence="8 9" key="1">
    <citation type="submission" date="2018-05" db="EMBL/GenBank/DDBJ databases">
        <title>Rhodobacteraceae gen. nov., sp. nov. isolated from sea water.</title>
        <authorList>
            <person name="Ren Y."/>
        </authorList>
    </citation>
    <scope>NUCLEOTIDE SEQUENCE [LARGE SCALE GENOMIC DNA]</scope>
    <source>
        <strain evidence="8 9">TG-679</strain>
    </source>
</reference>
<dbReference type="NCBIfam" id="NF009301">
    <property type="entry name" value="PRK12658.1"/>
    <property type="match status" value="1"/>
</dbReference>
<keyword evidence="9" id="KW-1185">Reference proteome</keyword>
<dbReference type="InterPro" id="IPR050601">
    <property type="entry name" value="CPA3_antiporter_subunitC"/>
</dbReference>
<gene>
    <name evidence="8" type="ORF">DKT77_01335</name>
</gene>
<keyword evidence="3" id="KW-1003">Cell membrane</keyword>
<evidence type="ECO:0000256" key="2">
    <source>
        <dbReference type="ARBA" id="ARBA00010388"/>
    </source>
</evidence>
<keyword evidence="5 7" id="KW-1133">Transmembrane helix</keyword>
<comment type="caution">
    <text evidence="8">The sequence shown here is derived from an EMBL/GenBank/DDBJ whole genome shotgun (WGS) entry which is preliminary data.</text>
</comment>
<evidence type="ECO:0000313" key="9">
    <source>
        <dbReference type="Proteomes" id="UP000245680"/>
    </source>
</evidence>
<evidence type="ECO:0000256" key="6">
    <source>
        <dbReference type="ARBA" id="ARBA00023136"/>
    </source>
</evidence>
<evidence type="ECO:0000256" key="1">
    <source>
        <dbReference type="ARBA" id="ARBA00004651"/>
    </source>
</evidence>
<dbReference type="AlphaFoldDB" id="A0A2V2LJT8"/>
<comment type="subcellular location">
    <subcellularLocation>
        <location evidence="1">Cell membrane</location>
        <topology evidence="1">Multi-pass membrane protein</topology>
    </subcellularLocation>
</comment>
<protein>
    <submittedName>
        <fullName evidence="8">Cation:proton antiporter</fullName>
    </submittedName>
</protein>
<feature type="transmembrane region" description="Helical" evidence="7">
    <location>
        <begin position="72"/>
        <end position="96"/>
    </location>
</feature>
<dbReference type="OrthoDB" id="9799219at2"/>
<keyword evidence="4 7" id="KW-0812">Transmembrane</keyword>
<dbReference type="RefSeq" id="WP_109809946.1">
    <property type="nucleotide sequence ID" value="NZ_QGKU01000004.1"/>
</dbReference>
<comment type="similarity">
    <text evidence="2">Belongs to the CPA3 antiporters (TC 2.A.63) subunit C family.</text>
</comment>
<feature type="transmembrane region" description="Helical" evidence="7">
    <location>
        <begin position="29"/>
        <end position="52"/>
    </location>
</feature>
<dbReference type="Gene3D" id="1.10.287.3510">
    <property type="match status" value="1"/>
</dbReference>
<proteinExistence type="inferred from homology"/>
<dbReference type="Proteomes" id="UP000245680">
    <property type="component" value="Unassembled WGS sequence"/>
</dbReference>
<evidence type="ECO:0000256" key="4">
    <source>
        <dbReference type="ARBA" id="ARBA00022692"/>
    </source>
</evidence>
<sequence>METLLAITIGCLVAAAVYLMLARDMLRFLFGLTLISNAVNLAIFASGRITVGGVPPLVPDGEKYPVGDVANALPQALILTAIVIGFGLFAFSLVLAMRAYSALGTLDTDAMRLSEADDEKGDAA</sequence>
<accession>A0A2V2LJT8</accession>
<evidence type="ECO:0000256" key="5">
    <source>
        <dbReference type="ARBA" id="ARBA00022989"/>
    </source>
</evidence>
<evidence type="ECO:0000256" key="3">
    <source>
        <dbReference type="ARBA" id="ARBA00022475"/>
    </source>
</evidence>
<dbReference type="GO" id="GO:0005886">
    <property type="term" value="C:plasma membrane"/>
    <property type="evidence" value="ECO:0007669"/>
    <property type="project" value="UniProtKB-SubCell"/>
</dbReference>
<evidence type="ECO:0000313" key="8">
    <source>
        <dbReference type="EMBL" id="PWR04351.1"/>
    </source>
</evidence>
<dbReference type="PANTHER" id="PTHR34583">
    <property type="entry name" value="ANTIPORTER SUBUNIT MNHC2-RELATED"/>
    <property type="match status" value="1"/>
</dbReference>
<organism evidence="8 9">
    <name type="scientific">Meridianimarinicoccus roseus</name>
    <dbReference type="NCBI Taxonomy" id="2072018"/>
    <lineage>
        <taxon>Bacteria</taxon>
        <taxon>Pseudomonadati</taxon>
        <taxon>Pseudomonadota</taxon>
        <taxon>Alphaproteobacteria</taxon>
        <taxon>Rhodobacterales</taxon>
        <taxon>Paracoccaceae</taxon>
        <taxon>Meridianimarinicoccus</taxon>
    </lineage>
</organism>
<evidence type="ECO:0000256" key="7">
    <source>
        <dbReference type="SAM" id="Phobius"/>
    </source>
</evidence>